<dbReference type="GO" id="GO:0004757">
    <property type="term" value="F:sepiapterin reductase (NADP+) activity"/>
    <property type="evidence" value="ECO:0007669"/>
    <property type="project" value="TreeGrafter"/>
</dbReference>
<dbReference type="SUPFAM" id="SSF51735">
    <property type="entry name" value="NAD(P)-binding Rossmann-fold domains"/>
    <property type="match status" value="1"/>
</dbReference>
<evidence type="ECO:0008006" key="6">
    <source>
        <dbReference type="Google" id="ProtNLM"/>
    </source>
</evidence>
<dbReference type="PANTHER" id="PTHR44085">
    <property type="entry name" value="SEPIAPTERIN REDUCTASE"/>
    <property type="match status" value="1"/>
</dbReference>
<dbReference type="InterPro" id="IPR051721">
    <property type="entry name" value="Biopterin_syn/organic_redct"/>
</dbReference>
<dbReference type="VEuPathDB" id="CryptoDB:Cvel_33207"/>
<gene>
    <name evidence="5" type="ORF">Cvel_33207</name>
</gene>
<keyword evidence="2" id="KW-0963">Cytoplasm</keyword>
<keyword evidence="3" id="KW-0521">NADP</keyword>
<evidence type="ECO:0000256" key="1">
    <source>
        <dbReference type="ARBA" id="ARBA00004496"/>
    </source>
</evidence>
<dbReference type="PANTHER" id="PTHR44085:SF2">
    <property type="entry name" value="SEPIAPTERIN REDUCTASE"/>
    <property type="match status" value="1"/>
</dbReference>
<dbReference type="Pfam" id="PF00106">
    <property type="entry name" value="adh_short"/>
    <property type="match status" value="1"/>
</dbReference>
<keyword evidence="4" id="KW-0560">Oxidoreductase</keyword>
<organism evidence="5">
    <name type="scientific">Chromera velia CCMP2878</name>
    <dbReference type="NCBI Taxonomy" id="1169474"/>
    <lineage>
        <taxon>Eukaryota</taxon>
        <taxon>Sar</taxon>
        <taxon>Alveolata</taxon>
        <taxon>Colpodellida</taxon>
        <taxon>Chromeraceae</taxon>
        <taxon>Chromera</taxon>
    </lineage>
</organism>
<evidence type="ECO:0000313" key="5">
    <source>
        <dbReference type="EMBL" id="CEM49263.1"/>
    </source>
</evidence>
<dbReference type="EMBL" id="CDMZ01004280">
    <property type="protein sequence ID" value="CEM49263.1"/>
    <property type="molecule type" value="Genomic_DNA"/>
</dbReference>
<evidence type="ECO:0000256" key="4">
    <source>
        <dbReference type="ARBA" id="ARBA00023002"/>
    </source>
</evidence>
<dbReference type="PhylomeDB" id="A0A0G4HXN4"/>
<reference evidence="5" key="1">
    <citation type="submission" date="2014-11" db="EMBL/GenBank/DDBJ databases">
        <authorList>
            <person name="Otto D Thomas"/>
            <person name="Naeem Raeece"/>
        </authorList>
    </citation>
    <scope>NUCLEOTIDE SEQUENCE</scope>
</reference>
<dbReference type="GO" id="GO:0005737">
    <property type="term" value="C:cytoplasm"/>
    <property type="evidence" value="ECO:0007669"/>
    <property type="project" value="UniProtKB-SubCell"/>
</dbReference>
<evidence type="ECO:0000256" key="2">
    <source>
        <dbReference type="ARBA" id="ARBA00022490"/>
    </source>
</evidence>
<dbReference type="AlphaFoldDB" id="A0A0G4HXN4"/>
<proteinExistence type="predicted"/>
<dbReference type="GO" id="GO:0006729">
    <property type="term" value="P:tetrahydrobiopterin biosynthetic process"/>
    <property type="evidence" value="ECO:0007669"/>
    <property type="project" value="TreeGrafter"/>
</dbReference>
<evidence type="ECO:0000256" key="3">
    <source>
        <dbReference type="ARBA" id="ARBA00022857"/>
    </source>
</evidence>
<dbReference type="InterPro" id="IPR002347">
    <property type="entry name" value="SDR_fam"/>
</dbReference>
<sequence length="261" mass="28284">MQMEMLKKELIDAGFRTETENGSGGGLREIRVHRVDLSAPAEVKSSFESALDGALDGMRGGESSASVDGCSSVLFFANSGSLGPLVPVGDLPDSEIFSAVSLNVSSFCVCVSSFLRWIKNTVEQDQKEDGGERTKLRVRVVNTSSLLAVQPFNAFSLYATGKAARDMFVRACAEEMQAEERMDIKFLNWAPGPLSTAMMDEILENCGDAKVRSEFRKMEEGGNILDPSMSAERLLSVLKANSFSSGAHIDFFDVNDKGVPI</sequence>
<dbReference type="InterPro" id="IPR036291">
    <property type="entry name" value="NAD(P)-bd_dom_sf"/>
</dbReference>
<dbReference type="Gene3D" id="3.40.50.720">
    <property type="entry name" value="NAD(P)-binding Rossmann-like Domain"/>
    <property type="match status" value="1"/>
</dbReference>
<comment type="subcellular location">
    <subcellularLocation>
        <location evidence="1">Cytoplasm</location>
    </subcellularLocation>
</comment>
<accession>A0A0G4HXN4</accession>
<protein>
    <recommendedName>
        <fullName evidence="6">Sepiapterin reductase</fullName>
    </recommendedName>
</protein>
<name>A0A0G4HXN4_9ALVE</name>